<dbReference type="PANTHER" id="PTHR43532">
    <property type="entry name" value="GLUCOSE-1-PHOSPHATE THYMIDYLYLTRANSFERASE"/>
    <property type="match status" value="1"/>
</dbReference>
<reference evidence="13" key="1">
    <citation type="submission" date="2016-11" db="EMBL/GenBank/DDBJ databases">
        <authorList>
            <person name="Varghese N."/>
            <person name="Submissions S."/>
        </authorList>
    </citation>
    <scope>NUCLEOTIDE SEQUENCE [LARGE SCALE GENOMIC DNA]</scope>
    <source>
        <strain evidence="13">DSM 18802</strain>
    </source>
</reference>
<keyword evidence="13" id="KW-1185">Reference proteome</keyword>
<evidence type="ECO:0000256" key="10">
    <source>
        <dbReference type="RuleBase" id="RU003706"/>
    </source>
</evidence>
<evidence type="ECO:0000256" key="7">
    <source>
        <dbReference type="ARBA" id="ARBA00022723"/>
    </source>
</evidence>
<comment type="cofactor">
    <cofactor evidence="1">
        <name>Mg(2+)</name>
        <dbReference type="ChEBI" id="CHEBI:18420"/>
    </cofactor>
</comment>
<comment type="similarity">
    <text evidence="2 10">Belongs to the glucose-1-phosphate thymidylyltransferase family.</text>
</comment>
<proteinExistence type="inferred from homology"/>
<dbReference type="InterPro" id="IPR005907">
    <property type="entry name" value="G1P_thy_trans_s"/>
</dbReference>
<evidence type="ECO:0000256" key="9">
    <source>
        <dbReference type="ARBA" id="ARBA00049336"/>
    </source>
</evidence>
<comment type="function">
    <text evidence="10">Catalyzes the formation of dTDP-glucose, from dTTP and glucose 1-phosphate, as well as its pyrophosphorolysis.</text>
</comment>
<dbReference type="CDD" id="cd02538">
    <property type="entry name" value="G1P_TT_short"/>
    <property type="match status" value="1"/>
</dbReference>
<evidence type="ECO:0000256" key="5">
    <source>
        <dbReference type="ARBA" id="ARBA00022679"/>
    </source>
</evidence>
<evidence type="ECO:0000259" key="11">
    <source>
        <dbReference type="Pfam" id="PF00483"/>
    </source>
</evidence>
<dbReference type="GO" id="GO:0008879">
    <property type="term" value="F:glucose-1-phosphate thymidylyltransferase activity"/>
    <property type="evidence" value="ECO:0007669"/>
    <property type="project" value="UniProtKB-EC"/>
</dbReference>
<dbReference type="EMBL" id="FRCR01000019">
    <property type="protein sequence ID" value="SHM87820.1"/>
    <property type="molecule type" value="Genomic_DNA"/>
</dbReference>
<sequence>MVELFNFNYVKFRGDFMKAIILSGGNGTRLYPITKAISKQLVPVYDKPMIYYPLSTVMLTGIKDVLIITNPEYVELYRNLLKDGSHIGINIQYAIQTEPRGLADAFIVGERFIDGDKSMLILGDNIFYGQGFGAMLRKAASLEKGAVIFGYYVKDPRPYGVVEFDEQGNVISIEEKPERPKSNYAIPGLYFYDEKVVEFAKSLKPSARGELEITDLNRKYLEIGELKVELFGRGFTWLDMGTYDGLLEAANFVETIQKRQGFYIGCIEEVAFRMGYIDREQLYKLGKEMEKTDYGRYLMDLANGVRE</sequence>
<evidence type="ECO:0000256" key="3">
    <source>
        <dbReference type="ARBA" id="ARBA00012461"/>
    </source>
</evidence>
<protein>
    <recommendedName>
        <fullName evidence="4 10">Glucose-1-phosphate thymidylyltransferase</fullName>
        <ecNumber evidence="3 10">2.7.7.24</ecNumber>
    </recommendedName>
</protein>
<accession>A0A1M7MAT0</accession>
<keyword evidence="6 10" id="KW-0548">Nucleotidyltransferase</keyword>
<comment type="catalytic activity">
    <reaction evidence="9 10">
        <text>dTTP + alpha-D-glucose 1-phosphate + H(+) = dTDP-alpha-D-glucose + diphosphate</text>
        <dbReference type="Rhea" id="RHEA:15225"/>
        <dbReference type="ChEBI" id="CHEBI:15378"/>
        <dbReference type="ChEBI" id="CHEBI:33019"/>
        <dbReference type="ChEBI" id="CHEBI:37568"/>
        <dbReference type="ChEBI" id="CHEBI:57477"/>
        <dbReference type="ChEBI" id="CHEBI:58601"/>
        <dbReference type="EC" id="2.7.7.24"/>
    </reaction>
</comment>
<dbReference type="NCBIfam" id="TIGR01207">
    <property type="entry name" value="rmlA"/>
    <property type="match status" value="1"/>
</dbReference>
<evidence type="ECO:0000313" key="13">
    <source>
        <dbReference type="Proteomes" id="UP000184375"/>
    </source>
</evidence>
<evidence type="ECO:0000256" key="1">
    <source>
        <dbReference type="ARBA" id="ARBA00001946"/>
    </source>
</evidence>
<dbReference type="FunFam" id="3.90.550.10:FF:000023">
    <property type="entry name" value="Glucose-1-phosphate thymidylyltransferase"/>
    <property type="match status" value="1"/>
</dbReference>
<dbReference type="AlphaFoldDB" id="A0A1M7MAT0"/>
<evidence type="ECO:0000256" key="8">
    <source>
        <dbReference type="ARBA" id="ARBA00022842"/>
    </source>
</evidence>
<dbReference type="InterPro" id="IPR005835">
    <property type="entry name" value="NTP_transferase_dom"/>
</dbReference>
<name>A0A1M7MAT0_9FIRM</name>
<dbReference type="Pfam" id="PF00483">
    <property type="entry name" value="NTP_transferase"/>
    <property type="match status" value="1"/>
</dbReference>
<keyword evidence="7 10" id="KW-0479">Metal-binding</keyword>
<dbReference type="Proteomes" id="UP000184375">
    <property type="component" value="Unassembled WGS sequence"/>
</dbReference>
<keyword evidence="5 10" id="KW-0808">Transferase</keyword>
<gene>
    <name evidence="12" type="ORF">SAMN05660826_02230</name>
</gene>
<evidence type="ECO:0000313" key="12">
    <source>
        <dbReference type="EMBL" id="SHM87820.1"/>
    </source>
</evidence>
<evidence type="ECO:0000256" key="6">
    <source>
        <dbReference type="ARBA" id="ARBA00022695"/>
    </source>
</evidence>
<dbReference type="InterPro" id="IPR029044">
    <property type="entry name" value="Nucleotide-diphossugar_trans"/>
</dbReference>
<keyword evidence="8 10" id="KW-0460">Magnesium</keyword>
<dbReference type="Gene3D" id="3.90.550.10">
    <property type="entry name" value="Spore Coat Polysaccharide Biosynthesis Protein SpsA, Chain A"/>
    <property type="match status" value="1"/>
</dbReference>
<feature type="domain" description="Nucleotidyl transferase" evidence="11">
    <location>
        <begin position="18"/>
        <end position="254"/>
    </location>
</feature>
<dbReference type="SUPFAM" id="SSF53448">
    <property type="entry name" value="Nucleotide-diphospho-sugar transferases"/>
    <property type="match status" value="1"/>
</dbReference>
<dbReference type="GO" id="GO:0046872">
    <property type="term" value="F:metal ion binding"/>
    <property type="evidence" value="ECO:0007669"/>
    <property type="project" value="UniProtKB-KW"/>
</dbReference>
<dbReference type="STRING" id="447595.SAMN05660826_02230"/>
<evidence type="ECO:0000256" key="2">
    <source>
        <dbReference type="ARBA" id="ARBA00010480"/>
    </source>
</evidence>
<dbReference type="EC" id="2.7.7.24" evidence="3 10"/>
<organism evidence="12 13">
    <name type="scientific">Caldanaerovirga acetigignens</name>
    <dbReference type="NCBI Taxonomy" id="447595"/>
    <lineage>
        <taxon>Bacteria</taxon>
        <taxon>Bacillati</taxon>
        <taxon>Bacillota</taxon>
        <taxon>Clostridia</taxon>
        <taxon>Thermosediminibacterales</taxon>
        <taxon>Thermosediminibacteraceae</taxon>
        <taxon>Caldanaerovirga</taxon>
    </lineage>
</organism>
<dbReference type="PANTHER" id="PTHR43532:SF1">
    <property type="entry name" value="GLUCOSE-1-PHOSPHATE THYMIDYLYLTRANSFERASE 1"/>
    <property type="match status" value="1"/>
</dbReference>
<evidence type="ECO:0000256" key="4">
    <source>
        <dbReference type="ARBA" id="ARBA00017654"/>
    </source>
</evidence>